<proteinExistence type="predicted"/>
<dbReference type="InterPro" id="IPR021729">
    <property type="entry name" value="DUF3298"/>
</dbReference>
<protein>
    <submittedName>
        <fullName evidence="4">DUF4163 domain-containing protein</fullName>
    </submittedName>
</protein>
<feature type="domain" description="Deacetylase PdaC" evidence="3">
    <location>
        <begin position="54"/>
        <end position="149"/>
    </location>
</feature>
<evidence type="ECO:0000259" key="2">
    <source>
        <dbReference type="Pfam" id="PF11738"/>
    </source>
</evidence>
<dbReference type="InterPro" id="IPR037126">
    <property type="entry name" value="PdaC/RsiV-like_sf"/>
</dbReference>
<feature type="signal peptide" evidence="1">
    <location>
        <begin position="1"/>
        <end position="23"/>
    </location>
</feature>
<dbReference type="InterPro" id="IPR025303">
    <property type="entry name" value="PdaC"/>
</dbReference>
<keyword evidence="5" id="KW-1185">Reference proteome</keyword>
<feature type="domain" description="DUF3298" evidence="2">
    <location>
        <begin position="168"/>
        <end position="244"/>
    </location>
</feature>
<dbReference type="RefSeq" id="WP_318796867.1">
    <property type="nucleotide sequence ID" value="NZ_JARUJP010000003.1"/>
</dbReference>
<evidence type="ECO:0000313" key="4">
    <source>
        <dbReference type="EMBL" id="MDW8800326.1"/>
    </source>
</evidence>
<reference evidence="4 5" key="1">
    <citation type="submission" date="2023-04" db="EMBL/GenBank/DDBJ databases">
        <title>Clostridium tannerae sp. nov., isolated from the fecal material of an alpaca.</title>
        <authorList>
            <person name="Miller S."/>
            <person name="Hendry M."/>
            <person name="King J."/>
            <person name="Sankaranarayanan K."/>
            <person name="Lawson P.A."/>
        </authorList>
    </citation>
    <scope>NUCLEOTIDE SEQUENCE [LARGE SCALE GENOMIC DNA]</scope>
    <source>
        <strain evidence="4 5">A1-XYC3</strain>
    </source>
</reference>
<sequence>MKKILCLGLIGMLSLEGTYFVKAAPTPQHTPIVYVKDTQVTAQSKVKISTKEIKDIKEAYQIDLKIPVLEGIEDKEIQTSINSFIEKDALAFAEDIKNQGIQFTKDSKKQGQEVRPYTASTSYEVAYNKNNIVSIACTYYNYTLGAHGHSQIKTFNFDLTTGKELALKDLFDKSEDYFPIINKEIQKQIKADPNKYFTEKDNNFVTITSNQPFTIEDGNITLYFSLYEIAPYSTGIPEFKIPFSLFKKGVKTGIELKKDSIKVVPELTSEKNDVLSSDIQVPVLKNLKNEKLQSEINKAFKDRVLQIKDQMTIEGKEASEDAKNYGYEARPYSLSADYYISYNEKNILSITSTYYQYTGGAHGSTLMETSNVNLKTGEKIALKDLFKDGVNYKKLITEEIKKQIVSDDRFYSDASAALNTISDNQSFYIAEDGIVIYYQSSEIAPYAAGIPEFKIPFSMLKDSLKLDVVR</sequence>
<feature type="domain" description="Deacetylase PdaC" evidence="3">
    <location>
        <begin position="269"/>
        <end position="365"/>
    </location>
</feature>
<evidence type="ECO:0000313" key="5">
    <source>
        <dbReference type="Proteomes" id="UP001281656"/>
    </source>
</evidence>
<organism evidence="4 5">
    <name type="scientific">Clostridium tanneri</name>
    <dbReference type="NCBI Taxonomy" id="3037988"/>
    <lineage>
        <taxon>Bacteria</taxon>
        <taxon>Bacillati</taxon>
        <taxon>Bacillota</taxon>
        <taxon>Clostridia</taxon>
        <taxon>Eubacteriales</taxon>
        <taxon>Clostridiaceae</taxon>
        <taxon>Clostridium</taxon>
    </lineage>
</organism>
<feature type="chain" id="PRO_5045175362" evidence="1">
    <location>
        <begin position="24"/>
        <end position="470"/>
    </location>
</feature>
<comment type="caution">
    <text evidence="4">The sequence shown here is derived from an EMBL/GenBank/DDBJ whole genome shotgun (WGS) entry which is preliminary data.</text>
</comment>
<evidence type="ECO:0000256" key="1">
    <source>
        <dbReference type="SAM" id="SignalP"/>
    </source>
</evidence>
<dbReference type="EMBL" id="JARUJP010000003">
    <property type="protein sequence ID" value="MDW8800326.1"/>
    <property type="molecule type" value="Genomic_DNA"/>
</dbReference>
<gene>
    <name evidence="4" type="ORF">P8V03_04065</name>
</gene>
<dbReference type="Proteomes" id="UP001281656">
    <property type="component" value="Unassembled WGS sequence"/>
</dbReference>
<evidence type="ECO:0000259" key="3">
    <source>
        <dbReference type="Pfam" id="PF13739"/>
    </source>
</evidence>
<name>A0ABU4JQE7_9CLOT</name>
<keyword evidence="1" id="KW-0732">Signal</keyword>
<dbReference type="Pfam" id="PF11738">
    <property type="entry name" value="DUF3298"/>
    <property type="match status" value="2"/>
</dbReference>
<feature type="domain" description="DUF3298" evidence="2">
    <location>
        <begin position="383"/>
        <end position="458"/>
    </location>
</feature>
<dbReference type="Gene3D" id="3.30.565.40">
    <property type="entry name" value="Fervidobacterium nodosum Rt17-B1 like"/>
    <property type="match status" value="2"/>
</dbReference>
<accession>A0ABU4JQE7</accession>
<dbReference type="Pfam" id="PF13739">
    <property type="entry name" value="PdaC"/>
    <property type="match status" value="2"/>
</dbReference>
<dbReference type="Gene3D" id="3.90.640.20">
    <property type="entry name" value="Heat-shock cognate protein, ATPase"/>
    <property type="match status" value="2"/>
</dbReference>